<reference evidence="11" key="1">
    <citation type="submission" date="2021-02" db="EMBL/GenBank/DDBJ databases">
        <authorList>
            <person name="Nowell W R."/>
        </authorList>
    </citation>
    <scope>NUCLEOTIDE SEQUENCE</scope>
</reference>
<evidence type="ECO:0000256" key="4">
    <source>
        <dbReference type="ARBA" id="ARBA00023159"/>
    </source>
</evidence>
<keyword evidence="13" id="KW-1185">Reference proteome</keyword>
<dbReference type="Proteomes" id="UP000663868">
    <property type="component" value="Unassembled WGS sequence"/>
</dbReference>
<dbReference type="EMBL" id="CAJOBB010000935">
    <property type="protein sequence ID" value="CAF3779659.1"/>
    <property type="molecule type" value="Genomic_DNA"/>
</dbReference>
<comment type="subcellular location">
    <subcellularLocation>
        <location evidence="1 7">Nucleus</location>
    </subcellularLocation>
</comment>
<dbReference type="EMBL" id="CAJNOE010000233">
    <property type="protein sequence ID" value="CAF1074061.1"/>
    <property type="molecule type" value="Genomic_DNA"/>
</dbReference>
<evidence type="ECO:0000256" key="1">
    <source>
        <dbReference type="ARBA" id="ARBA00004123"/>
    </source>
</evidence>
<organism evidence="11 14">
    <name type="scientific">Adineta steineri</name>
    <dbReference type="NCBI Taxonomy" id="433720"/>
    <lineage>
        <taxon>Eukaryota</taxon>
        <taxon>Metazoa</taxon>
        <taxon>Spiralia</taxon>
        <taxon>Gnathifera</taxon>
        <taxon>Rotifera</taxon>
        <taxon>Eurotatoria</taxon>
        <taxon>Bdelloidea</taxon>
        <taxon>Adinetida</taxon>
        <taxon>Adinetidae</taxon>
        <taxon>Adineta</taxon>
    </lineage>
</organism>
<comment type="function">
    <text evidence="7">Component of the Mediator complex, a coactivator involved in the regulated transcription of nearly all RNA polymerase II-dependent genes. Mediator functions as a bridge to convey information from gene-specific regulatory proteins to the basal RNA polymerase II transcription machinery. Mediator is recruited to promoters by direct interactions with regulatory proteins and serves as a scaffold for the assembly of a functional preinitiation complex with RNA polymerase II and the general transcription factors.</text>
</comment>
<keyword evidence="4 7" id="KW-0010">Activator</keyword>
<dbReference type="GO" id="GO:0003712">
    <property type="term" value="F:transcription coregulator activity"/>
    <property type="evidence" value="ECO:0007669"/>
    <property type="project" value="InterPro"/>
</dbReference>
<evidence type="ECO:0000256" key="7">
    <source>
        <dbReference type="RuleBase" id="RU364129"/>
    </source>
</evidence>
<evidence type="ECO:0000256" key="6">
    <source>
        <dbReference type="ARBA" id="ARBA00023242"/>
    </source>
</evidence>
<evidence type="ECO:0000313" key="9">
    <source>
        <dbReference type="EMBL" id="CAF1074061.1"/>
    </source>
</evidence>
<evidence type="ECO:0000256" key="5">
    <source>
        <dbReference type="ARBA" id="ARBA00023163"/>
    </source>
</evidence>
<sequence length="161" mass="19100">MSDDLIQTIINDDRQRFLLDLEFVQTLANPQYLNFLAQRNYFKNPAFINYLKYLLYFKEDNYIKYVRYPQALYFLDLLQREQFRQELVNATYCRYIEDQQLLAWQRLQRRKNQLLNNATGLAASSSTTNNNNNNNEAETPNTQNSTNAISTSTTTNNTQLR</sequence>
<proteinExistence type="inferred from homology"/>
<dbReference type="EMBL" id="CAJNOM010000311">
    <property type="protein sequence ID" value="CAF1345690.1"/>
    <property type="molecule type" value="Genomic_DNA"/>
</dbReference>
<dbReference type="GO" id="GO:0006355">
    <property type="term" value="P:regulation of DNA-templated transcription"/>
    <property type="evidence" value="ECO:0007669"/>
    <property type="project" value="InterPro"/>
</dbReference>
<dbReference type="AlphaFoldDB" id="A0A815JKW5"/>
<evidence type="ECO:0000313" key="13">
    <source>
        <dbReference type="Proteomes" id="UP000663832"/>
    </source>
</evidence>
<keyword evidence="5 7" id="KW-0804">Transcription</keyword>
<dbReference type="OrthoDB" id="10257739at2759"/>
<evidence type="ECO:0000313" key="12">
    <source>
        <dbReference type="EMBL" id="CAF3779659.1"/>
    </source>
</evidence>
<keyword evidence="6 7" id="KW-0539">Nucleus</keyword>
<dbReference type="Proteomes" id="UP000663860">
    <property type="component" value="Unassembled WGS sequence"/>
</dbReference>
<comment type="similarity">
    <text evidence="2 7">Belongs to the Mediator complex subunit 31 family.</text>
</comment>
<evidence type="ECO:0000313" key="14">
    <source>
        <dbReference type="Proteomes" id="UP000663877"/>
    </source>
</evidence>
<dbReference type="Proteomes" id="UP000663832">
    <property type="component" value="Unassembled WGS sequence"/>
</dbReference>
<evidence type="ECO:0000313" key="11">
    <source>
        <dbReference type="EMBL" id="CAF1382593.1"/>
    </source>
</evidence>
<evidence type="ECO:0000256" key="8">
    <source>
        <dbReference type="SAM" id="MobiDB-lite"/>
    </source>
</evidence>
<feature type="region of interest" description="Disordered" evidence="8">
    <location>
        <begin position="119"/>
        <end position="161"/>
    </location>
</feature>
<evidence type="ECO:0000256" key="3">
    <source>
        <dbReference type="ARBA" id="ARBA00023015"/>
    </source>
</evidence>
<dbReference type="InterPro" id="IPR038089">
    <property type="entry name" value="Med31_sf"/>
</dbReference>
<protein>
    <recommendedName>
        <fullName evidence="7">Mediator of RNA polymerase II transcription subunit 31</fullName>
    </recommendedName>
</protein>
<dbReference type="PANTHER" id="PTHR13186">
    <property type="entry name" value="MEDIATOR OF RNA POLYMERASE II TRANSCRIPTION SUBUNIT 31"/>
    <property type="match status" value="1"/>
</dbReference>
<name>A0A815JKW5_9BILA</name>
<dbReference type="Gene3D" id="1.10.10.1340">
    <property type="entry name" value="Mediator of RNA polymerase II, submodule Med31 (Soh1)"/>
    <property type="match status" value="1"/>
</dbReference>
<comment type="caution">
    <text evidence="11">The sequence shown here is derived from an EMBL/GenBank/DDBJ whole genome shotgun (WGS) entry which is preliminary data.</text>
</comment>
<dbReference type="InterPro" id="IPR008831">
    <property type="entry name" value="Mediator_Med31"/>
</dbReference>
<keyword evidence="3 7" id="KW-0805">Transcription regulation</keyword>
<gene>
    <name evidence="11" type="ORF">BJG266_LOCUS36657</name>
    <name evidence="9" type="ORF">IZO911_LOCUS21582</name>
    <name evidence="12" type="ORF">KXQ929_LOCUS15850</name>
    <name evidence="10" type="ORF">QVE165_LOCUS33693</name>
</gene>
<dbReference type="EMBL" id="CAJNOI010001101">
    <property type="protein sequence ID" value="CAF1382593.1"/>
    <property type="molecule type" value="Genomic_DNA"/>
</dbReference>
<dbReference type="Proteomes" id="UP000663877">
    <property type="component" value="Unassembled WGS sequence"/>
</dbReference>
<dbReference type="Pfam" id="PF05669">
    <property type="entry name" value="Med31"/>
    <property type="match status" value="1"/>
</dbReference>
<dbReference type="GO" id="GO:0016592">
    <property type="term" value="C:mediator complex"/>
    <property type="evidence" value="ECO:0007669"/>
    <property type="project" value="InterPro"/>
</dbReference>
<accession>A0A815JKW5</accession>
<evidence type="ECO:0000256" key="2">
    <source>
        <dbReference type="ARBA" id="ARBA00006378"/>
    </source>
</evidence>
<evidence type="ECO:0000313" key="10">
    <source>
        <dbReference type="EMBL" id="CAF1345690.1"/>
    </source>
</evidence>
<comment type="subunit">
    <text evidence="7">Component of the Mediator complex.</text>
</comment>